<keyword evidence="5" id="KW-0106">Calcium</keyword>
<evidence type="ECO:0000256" key="3">
    <source>
        <dbReference type="ARBA" id="ARBA00022989"/>
    </source>
</evidence>
<dbReference type="AlphaFoldDB" id="A0A8S4PUF3"/>
<name>A0A8S4PUF3_OWEFU</name>
<feature type="domain" description="Cadherin" evidence="7">
    <location>
        <begin position="35"/>
        <end position="143"/>
    </location>
</feature>
<evidence type="ECO:0000256" key="2">
    <source>
        <dbReference type="ARBA" id="ARBA00022692"/>
    </source>
</evidence>
<dbReference type="InterPro" id="IPR015919">
    <property type="entry name" value="Cadherin-like_sf"/>
</dbReference>
<dbReference type="PANTHER" id="PTHR24028:SF328">
    <property type="entry name" value="CADHERIN-3"/>
    <property type="match status" value="1"/>
</dbReference>
<dbReference type="SMART" id="SM00112">
    <property type="entry name" value="CA"/>
    <property type="match status" value="2"/>
</dbReference>
<dbReference type="GO" id="GO:0007156">
    <property type="term" value="P:homophilic cell adhesion via plasma membrane adhesion molecules"/>
    <property type="evidence" value="ECO:0007669"/>
    <property type="project" value="InterPro"/>
</dbReference>
<dbReference type="CDD" id="cd11304">
    <property type="entry name" value="Cadherin_repeat"/>
    <property type="match status" value="2"/>
</dbReference>
<dbReference type="PANTHER" id="PTHR24028">
    <property type="entry name" value="CADHERIN-87A"/>
    <property type="match status" value="1"/>
</dbReference>
<dbReference type="GO" id="GO:0005886">
    <property type="term" value="C:plasma membrane"/>
    <property type="evidence" value="ECO:0007669"/>
    <property type="project" value="TreeGrafter"/>
</dbReference>
<evidence type="ECO:0000256" key="4">
    <source>
        <dbReference type="ARBA" id="ARBA00023180"/>
    </source>
</evidence>
<evidence type="ECO:0000256" key="1">
    <source>
        <dbReference type="ARBA" id="ARBA00004167"/>
    </source>
</evidence>
<dbReference type="InterPro" id="IPR050174">
    <property type="entry name" value="Protocadherin/Cadherin-CA"/>
</dbReference>
<dbReference type="GO" id="GO:0005509">
    <property type="term" value="F:calcium ion binding"/>
    <property type="evidence" value="ECO:0007669"/>
    <property type="project" value="UniProtKB-UniRule"/>
</dbReference>
<evidence type="ECO:0000313" key="9">
    <source>
        <dbReference type="Proteomes" id="UP000749559"/>
    </source>
</evidence>
<protein>
    <recommendedName>
        <fullName evidence="7">Cadherin domain-containing protein</fullName>
    </recommendedName>
</protein>
<evidence type="ECO:0000256" key="5">
    <source>
        <dbReference type="PROSITE-ProRule" id="PRU00043"/>
    </source>
</evidence>
<evidence type="ECO:0000256" key="6">
    <source>
        <dbReference type="SAM" id="Phobius"/>
    </source>
</evidence>
<evidence type="ECO:0000313" key="8">
    <source>
        <dbReference type="EMBL" id="CAH1795188.1"/>
    </source>
</evidence>
<sequence>MASDSGIPSLSTTASVTINVERHERNTDSLELGFSLENYYVRVYEELTINTTIRELNVINQATDKNVVCEIIEGNDEGHFAVISTNFKKDCAIVNRNELDRETTSRYNLTVSVKEISKKRAASYAITYVIIDVLDLNDEAPQWVFPDPQPYPSPSTTSGKYFTALSKTADASTFIIQVLAVDRDEGNFGRVQYQKKTESGQSNSFFHIDPTNGMIRNVAEFASSDNNTQRFHIVAYDNPGNGTDKHKTEGEVIINLISDEHRFVLMVDESSDEAYEHRDVILRSLQEETGMIPIIEKIQAKRTQDNGRTTVDTEKTDVWFVLTNVTDYSLVGRDSNVVQTIIESKLKLIEQSMAKKGVFIDGIRGPYDEPNTGMIVMKTYENYSWGPWAALIALACLIILFCIIGIIVLCISWARYQRALKRYHHSERTVMVVPTYEPEYAIAPPSYQKEFETQSLAMYVPEEPIVDLGEVNMTLTTHEGVLSGEATRKDMVIESAPGVVSGHGGRPGDDGTARMTVMNSSTLRSDIDHGDAVNAHVNPIYESNEMTTTKTYYTFTEDHRGEAYESQT</sequence>
<dbReference type="SUPFAM" id="SSF49313">
    <property type="entry name" value="Cadherin-like"/>
    <property type="match status" value="2"/>
</dbReference>
<dbReference type="InterPro" id="IPR002126">
    <property type="entry name" value="Cadherin-like_dom"/>
</dbReference>
<keyword evidence="6" id="KW-0472">Membrane</keyword>
<feature type="domain" description="Cadherin" evidence="7">
    <location>
        <begin position="157"/>
        <end position="295"/>
    </location>
</feature>
<dbReference type="EMBL" id="CAIIXF020000009">
    <property type="protein sequence ID" value="CAH1795188.1"/>
    <property type="molecule type" value="Genomic_DNA"/>
</dbReference>
<keyword evidence="4" id="KW-0325">Glycoprotein</keyword>
<comment type="subcellular location">
    <subcellularLocation>
        <location evidence="1">Membrane</location>
        <topology evidence="1">Single-pass membrane protein</topology>
    </subcellularLocation>
</comment>
<proteinExistence type="predicted"/>
<evidence type="ECO:0000259" key="7">
    <source>
        <dbReference type="PROSITE" id="PS50268"/>
    </source>
</evidence>
<accession>A0A8S4PUF3</accession>
<organism evidence="8 9">
    <name type="scientific">Owenia fusiformis</name>
    <name type="common">Polychaete worm</name>
    <dbReference type="NCBI Taxonomy" id="6347"/>
    <lineage>
        <taxon>Eukaryota</taxon>
        <taxon>Metazoa</taxon>
        <taxon>Spiralia</taxon>
        <taxon>Lophotrochozoa</taxon>
        <taxon>Annelida</taxon>
        <taxon>Polychaeta</taxon>
        <taxon>Sedentaria</taxon>
        <taxon>Canalipalpata</taxon>
        <taxon>Sabellida</taxon>
        <taxon>Oweniida</taxon>
        <taxon>Oweniidae</taxon>
        <taxon>Owenia</taxon>
    </lineage>
</organism>
<gene>
    <name evidence="8" type="ORF">OFUS_LOCUS19763</name>
</gene>
<dbReference type="Proteomes" id="UP000749559">
    <property type="component" value="Unassembled WGS sequence"/>
</dbReference>
<reference evidence="8" key="1">
    <citation type="submission" date="2022-03" db="EMBL/GenBank/DDBJ databases">
        <authorList>
            <person name="Martin C."/>
        </authorList>
    </citation>
    <scope>NUCLEOTIDE SEQUENCE</scope>
</reference>
<dbReference type="OrthoDB" id="10029135at2759"/>
<dbReference type="Gene3D" id="2.60.40.60">
    <property type="entry name" value="Cadherins"/>
    <property type="match status" value="2"/>
</dbReference>
<keyword evidence="9" id="KW-1185">Reference proteome</keyword>
<feature type="transmembrane region" description="Helical" evidence="6">
    <location>
        <begin position="388"/>
        <end position="414"/>
    </location>
</feature>
<dbReference type="PROSITE" id="PS50268">
    <property type="entry name" value="CADHERIN_2"/>
    <property type="match status" value="2"/>
</dbReference>
<keyword evidence="2 6" id="KW-0812">Transmembrane</keyword>
<comment type="caution">
    <text evidence="8">The sequence shown here is derived from an EMBL/GenBank/DDBJ whole genome shotgun (WGS) entry which is preliminary data.</text>
</comment>
<keyword evidence="3 6" id="KW-1133">Transmembrane helix</keyword>